<feature type="domain" description="Response regulatory" evidence="9">
    <location>
        <begin position="3"/>
        <end position="120"/>
    </location>
</feature>
<dbReference type="InterPro" id="IPR018062">
    <property type="entry name" value="HTH_AraC-typ_CS"/>
</dbReference>
<dbReference type="InterPro" id="IPR009057">
    <property type="entry name" value="Homeodomain-like_sf"/>
</dbReference>
<dbReference type="Gene3D" id="3.40.50.2300">
    <property type="match status" value="1"/>
</dbReference>
<dbReference type="AlphaFoldDB" id="A0A374PAU1"/>
<dbReference type="RefSeq" id="WP_002603741.1">
    <property type="nucleotide sequence ID" value="NZ_CACRUH010000070.1"/>
</dbReference>
<dbReference type="PROSITE" id="PS00041">
    <property type="entry name" value="HTH_ARAC_FAMILY_1"/>
    <property type="match status" value="1"/>
</dbReference>
<dbReference type="PROSITE" id="PS50110">
    <property type="entry name" value="RESPONSE_REGULATORY"/>
    <property type="match status" value="1"/>
</dbReference>
<comment type="caution">
    <text evidence="10">The sequence shown here is derived from an EMBL/GenBank/DDBJ whole genome shotgun (WGS) entry which is preliminary data.</text>
</comment>
<proteinExistence type="predicted"/>
<evidence type="ECO:0000259" key="8">
    <source>
        <dbReference type="PROSITE" id="PS01124"/>
    </source>
</evidence>
<organism evidence="10 11">
    <name type="scientific">Hungatella hathewayi</name>
    <dbReference type="NCBI Taxonomy" id="154046"/>
    <lineage>
        <taxon>Bacteria</taxon>
        <taxon>Bacillati</taxon>
        <taxon>Bacillota</taxon>
        <taxon>Clostridia</taxon>
        <taxon>Lachnospirales</taxon>
        <taxon>Lachnospiraceae</taxon>
        <taxon>Hungatella</taxon>
    </lineage>
</organism>
<dbReference type="SMART" id="SM00448">
    <property type="entry name" value="REC"/>
    <property type="match status" value="1"/>
</dbReference>
<keyword evidence="6" id="KW-0597">Phosphoprotein</keyword>
<sequence length="274" mass="30638">MYRVVIIDDEPIIVEGISKVVPWADYGCEVTATACSGLEGLEIIRKLRPDIIFTDISMPGMDGLSMIAALRVEFPEMMIAILTGYRDFDYAQKAIRLGVNRFLLKPSNMDEIKEALQFMADTLNKRKEQENALKTQNTAEVPGSPAAEPEGAAEQETGGNEDSSEHNAGSFIVKTALKYMEENYTQKITLAEVAEKTYVSQWHLSKLLNGHTGKSFSELLNHIRIEEAKKLLKDPSLRIGDISEEVGFMDVAHFSKVFKKLEGISANEYRNSRI</sequence>
<protein>
    <recommendedName>
        <fullName evidence="1">Stage 0 sporulation protein A homolog</fullName>
    </recommendedName>
</protein>
<comment type="function">
    <text evidence="5">May play the central regulatory role in sporulation. It may be an element of the effector pathway responsible for the activation of sporulation genes in response to nutritional stress. Spo0A may act in concert with spo0H (a sigma factor) to control the expression of some genes that are critical to the sporulation process.</text>
</comment>
<dbReference type="SMART" id="SM00342">
    <property type="entry name" value="HTH_ARAC"/>
    <property type="match status" value="1"/>
</dbReference>
<dbReference type="InterPro" id="IPR018060">
    <property type="entry name" value="HTH_AraC"/>
</dbReference>
<keyword evidence="3 10" id="KW-0238">DNA-binding</keyword>
<dbReference type="InterPro" id="IPR001789">
    <property type="entry name" value="Sig_transdc_resp-reg_receiver"/>
</dbReference>
<dbReference type="GO" id="GO:0043565">
    <property type="term" value="F:sequence-specific DNA binding"/>
    <property type="evidence" value="ECO:0007669"/>
    <property type="project" value="InterPro"/>
</dbReference>
<dbReference type="InterPro" id="IPR011006">
    <property type="entry name" value="CheY-like_superfamily"/>
</dbReference>
<dbReference type="InterPro" id="IPR020449">
    <property type="entry name" value="Tscrpt_reg_AraC-type_HTH"/>
</dbReference>
<evidence type="ECO:0000256" key="1">
    <source>
        <dbReference type="ARBA" id="ARBA00018672"/>
    </source>
</evidence>
<feature type="domain" description="HTH araC/xylS-type" evidence="8">
    <location>
        <begin position="174"/>
        <end position="272"/>
    </location>
</feature>
<dbReference type="PROSITE" id="PS01124">
    <property type="entry name" value="HTH_ARAC_FAMILY_2"/>
    <property type="match status" value="1"/>
</dbReference>
<name>A0A374PAU1_9FIRM</name>
<dbReference type="SUPFAM" id="SSF52172">
    <property type="entry name" value="CheY-like"/>
    <property type="match status" value="1"/>
</dbReference>
<dbReference type="Pfam" id="PF12833">
    <property type="entry name" value="HTH_18"/>
    <property type="match status" value="1"/>
</dbReference>
<keyword evidence="4" id="KW-0804">Transcription</keyword>
<dbReference type="PANTHER" id="PTHR43280:SF2">
    <property type="entry name" value="HTH-TYPE TRANSCRIPTIONAL REGULATOR EXSA"/>
    <property type="match status" value="1"/>
</dbReference>
<dbReference type="GO" id="GO:0003700">
    <property type="term" value="F:DNA-binding transcription factor activity"/>
    <property type="evidence" value="ECO:0007669"/>
    <property type="project" value="InterPro"/>
</dbReference>
<evidence type="ECO:0000313" key="11">
    <source>
        <dbReference type="Proteomes" id="UP000263014"/>
    </source>
</evidence>
<gene>
    <name evidence="10" type="ORF">DXD79_04450</name>
</gene>
<feature type="region of interest" description="Disordered" evidence="7">
    <location>
        <begin position="130"/>
        <end position="167"/>
    </location>
</feature>
<dbReference type="GO" id="GO:0000160">
    <property type="term" value="P:phosphorelay signal transduction system"/>
    <property type="evidence" value="ECO:0007669"/>
    <property type="project" value="InterPro"/>
</dbReference>
<accession>A0A374PAU1</accession>
<evidence type="ECO:0000259" key="9">
    <source>
        <dbReference type="PROSITE" id="PS50110"/>
    </source>
</evidence>
<dbReference type="Proteomes" id="UP000263014">
    <property type="component" value="Unassembled WGS sequence"/>
</dbReference>
<evidence type="ECO:0000256" key="6">
    <source>
        <dbReference type="PROSITE-ProRule" id="PRU00169"/>
    </source>
</evidence>
<dbReference type="PANTHER" id="PTHR43280">
    <property type="entry name" value="ARAC-FAMILY TRANSCRIPTIONAL REGULATOR"/>
    <property type="match status" value="1"/>
</dbReference>
<evidence type="ECO:0000256" key="5">
    <source>
        <dbReference type="ARBA" id="ARBA00024867"/>
    </source>
</evidence>
<dbReference type="EMBL" id="QSON01000002">
    <property type="protein sequence ID" value="RGJ06552.1"/>
    <property type="molecule type" value="Genomic_DNA"/>
</dbReference>
<keyword evidence="2" id="KW-0805">Transcription regulation</keyword>
<dbReference type="PRINTS" id="PR00032">
    <property type="entry name" value="HTHARAC"/>
</dbReference>
<evidence type="ECO:0000256" key="3">
    <source>
        <dbReference type="ARBA" id="ARBA00023125"/>
    </source>
</evidence>
<evidence type="ECO:0000256" key="2">
    <source>
        <dbReference type="ARBA" id="ARBA00023015"/>
    </source>
</evidence>
<evidence type="ECO:0000256" key="7">
    <source>
        <dbReference type="SAM" id="MobiDB-lite"/>
    </source>
</evidence>
<dbReference type="SUPFAM" id="SSF46689">
    <property type="entry name" value="Homeodomain-like"/>
    <property type="match status" value="2"/>
</dbReference>
<dbReference type="Pfam" id="PF00072">
    <property type="entry name" value="Response_reg"/>
    <property type="match status" value="1"/>
</dbReference>
<evidence type="ECO:0000256" key="4">
    <source>
        <dbReference type="ARBA" id="ARBA00023163"/>
    </source>
</evidence>
<reference evidence="10 11" key="1">
    <citation type="submission" date="2018-08" db="EMBL/GenBank/DDBJ databases">
        <title>A genome reference for cultivated species of the human gut microbiota.</title>
        <authorList>
            <person name="Zou Y."/>
            <person name="Xue W."/>
            <person name="Luo G."/>
        </authorList>
    </citation>
    <scope>NUCLEOTIDE SEQUENCE [LARGE SCALE GENOMIC DNA]</scope>
    <source>
        <strain evidence="10 11">TM09-12</strain>
    </source>
</reference>
<evidence type="ECO:0000313" key="10">
    <source>
        <dbReference type="EMBL" id="RGJ06552.1"/>
    </source>
</evidence>
<dbReference type="Gene3D" id="1.10.10.60">
    <property type="entry name" value="Homeodomain-like"/>
    <property type="match status" value="2"/>
</dbReference>
<dbReference type="CDD" id="cd17536">
    <property type="entry name" value="REC_YesN-like"/>
    <property type="match status" value="1"/>
</dbReference>
<feature type="compositionally biased region" description="Low complexity" evidence="7">
    <location>
        <begin position="139"/>
        <end position="158"/>
    </location>
</feature>
<feature type="modified residue" description="4-aspartylphosphate" evidence="6">
    <location>
        <position position="55"/>
    </location>
</feature>